<dbReference type="OrthoDB" id="278430at2759"/>
<feature type="compositionally biased region" description="Polar residues" evidence="2">
    <location>
        <begin position="759"/>
        <end position="780"/>
    </location>
</feature>
<gene>
    <name evidence="5" type="ORF">DOTSEDRAFT_152286</name>
</gene>
<dbReference type="Gene3D" id="3.30.1370.50">
    <property type="entry name" value="R3H-like domain"/>
    <property type="match status" value="1"/>
</dbReference>
<keyword evidence="1" id="KW-0597">Phosphoprotein</keyword>
<feature type="compositionally biased region" description="Low complexity" evidence="2">
    <location>
        <begin position="31"/>
        <end position="45"/>
    </location>
</feature>
<evidence type="ECO:0000259" key="3">
    <source>
        <dbReference type="PROSITE" id="PS51061"/>
    </source>
</evidence>
<dbReference type="OMA" id="PFCRVPP"/>
<feature type="compositionally biased region" description="Low complexity" evidence="2">
    <location>
        <begin position="693"/>
        <end position="712"/>
    </location>
</feature>
<sequence>MASASATVAADVKKERLSFAKIAAAGIKPPSTQQNSNNITNQNTQHKQDTTSQPRDGATIVTPSNGLAQPSNPPKPKKVVQLVSRRSQGTQESDTLDKSGPEVHVQIIESVPKQPRRHAQEGSLVPAPDDSGTQVSSSSESNKPQSLDGKSVASGTNFTMDEKDSLRPDDSASVKAVDEDDMFSPPGSGLPSSRIGSDDGIRAAFRDQLREISSAEARGRPPQILGAPSRGVLYVPPQGPGIGAVPNVVRSIPEDGAGGVECPPDQKLLEALDNPRDRVWVLKLEQDVIDFVKDPKESSMTLPQCHSFYRLLAHKMADYYMLGHHVEDTSAAVRLYKTPECRIPPPLTGVTAPSTAASTPPPTAPQMKILRRDNGPAIANGSNMPSKSGSENGDSGDEKKPKGPVSREEREARYEAARLRIMGSAKPVDMPEAPKEKQDSRASSTTGKKSKKNKARLDDDDGFEARSAYANYYTPQYGSEGQPPQSPYSFPDFTDGAHAQYGDSYGTPVPTGVKSHGPMQQGEHPSWTQSSFDPAQAWAQGQPGGYDLSADFQRSMTFQNQVPAPTSPNMGYNAGYGSQYYGTTPAWSQQQYQVSTQSPQSAYGYGITSPSQYSQPQQEPSYAFGQLPSQAFPGKAPSKTEHPLPGSYKGKHFNPQSQSFIPGQANTARPFTPQQGPGGGNNAFTPNYSSPAQLQRQTSAQSQSSTFGSPHHGSPHHHSPHAMQNRPQSQTPLMHPLPQPVFPRQPSPSLPLPPKPGATPQQQTFANGMSPPHNQQNQSLLAKWGTPASLPAKPPTSAEQYEAMKAQQMPRQTFGNPAAASPARLPNAPSQAYPSFGSMPPSGPGPIVNGSYGGGSRRM</sequence>
<dbReference type="GO" id="GO:0003676">
    <property type="term" value="F:nucleic acid binding"/>
    <property type="evidence" value="ECO:0007669"/>
    <property type="project" value="UniProtKB-UniRule"/>
</dbReference>
<feature type="compositionally biased region" description="Basic and acidic residues" evidence="2">
    <location>
        <begin position="396"/>
        <end position="418"/>
    </location>
</feature>
<dbReference type="InterPro" id="IPR024771">
    <property type="entry name" value="SUZ"/>
</dbReference>
<feature type="compositionally biased region" description="Low complexity" evidence="2">
    <location>
        <begin position="588"/>
        <end position="601"/>
    </location>
</feature>
<dbReference type="CDD" id="cd02642">
    <property type="entry name" value="R3H_encore_like"/>
    <property type="match status" value="1"/>
</dbReference>
<dbReference type="InterPro" id="IPR036867">
    <property type="entry name" value="R3H_dom_sf"/>
</dbReference>
<evidence type="ECO:0000256" key="1">
    <source>
        <dbReference type="ARBA" id="ARBA00022553"/>
    </source>
</evidence>
<evidence type="ECO:0000259" key="4">
    <source>
        <dbReference type="PROSITE" id="PS51673"/>
    </source>
</evidence>
<feature type="region of interest" description="Disordered" evidence="2">
    <location>
        <begin position="24"/>
        <end position="198"/>
    </location>
</feature>
<feature type="compositionally biased region" description="Polar residues" evidence="2">
    <location>
        <begin position="131"/>
        <end position="145"/>
    </location>
</feature>
<protein>
    <recommendedName>
        <fullName evidence="7">SUZ domain-containing protein</fullName>
    </recommendedName>
</protein>
<evidence type="ECO:0000256" key="2">
    <source>
        <dbReference type="SAM" id="MobiDB-lite"/>
    </source>
</evidence>
<accession>N1PPS6</accession>
<feature type="compositionally biased region" description="Polar residues" evidence="2">
    <location>
        <begin position="61"/>
        <end position="70"/>
    </location>
</feature>
<feature type="compositionally biased region" description="Low complexity" evidence="2">
    <location>
        <begin position="609"/>
        <end position="622"/>
    </location>
</feature>
<feature type="compositionally biased region" description="Polar residues" evidence="2">
    <location>
        <begin position="84"/>
        <end position="93"/>
    </location>
</feature>
<proteinExistence type="predicted"/>
<dbReference type="Pfam" id="PF12752">
    <property type="entry name" value="SUZ"/>
    <property type="match status" value="1"/>
</dbReference>
<dbReference type="InterPro" id="IPR051937">
    <property type="entry name" value="R3H_domain_containing"/>
</dbReference>
<evidence type="ECO:0000313" key="5">
    <source>
        <dbReference type="EMBL" id="EME44429.1"/>
    </source>
</evidence>
<name>N1PPS6_DOTSN</name>
<dbReference type="PANTHER" id="PTHR15672">
    <property type="entry name" value="CAMP-REGULATED PHOSPHOPROTEIN 21 RELATED R3H DOMAIN CONTAINING PROTEIN"/>
    <property type="match status" value="1"/>
</dbReference>
<feature type="compositionally biased region" description="Basic and acidic residues" evidence="2">
    <location>
        <begin position="160"/>
        <end position="172"/>
    </location>
</feature>
<evidence type="ECO:0000313" key="6">
    <source>
        <dbReference type="Proteomes" id="UP000016933"/>
    </source>
</evidence>
<feature type="region of interest" description="Disordered" evidence="2">
    <location>
        <begin position="346"/>
        <end position="549"/>
    </location>
</feature>
<feature type="compositionally biased region" description="Polar residues" evidence="2">
    <location>
        <begin position="380"/>
        <end position="393"/>
    </location>
</feature>
<reference evidence="5 6" key="2">
    <citation type="journal article" date="2012" name="PLoS Pathog.">
        <title>Diverse lifestyles and strategies of plant pathogenesis encoded in the genomes of eighteen Dothideomycetes fungi.</title>
        <authorList>
            <person name="Ohm R.A."/>
            <person name="Feau N."/>
            <person name="Henrissat B."/>
            <person name="Schoch C.L."/>
            <person name="Horwitz B.A."/>
            <person name="Barry K.W."/>
            <person name="Condon B.J."/>
            <person name="Copeland A.C."/>
            <person name="Dhillon B."/>
            <person name="Glaser F."/>
            <person name="Hesse C.N."/>
            <person name="Kosti I."/>
            <person name="LaButti K."/>
            <person name="Lindquist E.A."/>
            <person name="Lucas S."/>
            <person name="Salamov A.A."/>
            <person name="Bradshaw R.E."/>
            <person name="Ciuffetti L."/>
            <person name="Hamelin R.C."/>
            <person name="Kema G.H.J."/>
            <person name="Lawrence C."/>
            <person name="Scott J.A."/>
            <person name="Spatafora J.W."/>
            <person name="Turgeon B.G."/>
            <person name="de Wit P.J.G.M."/>
            <person name="Zhong S."/>
            <person name="Goodwin S.B."/>
            <person name="Grigoriev I.V."/>
        </authorList>
    </citation>
    <scope>NUCLEOTIDE SEQUENCE [LARGE SCALE GENOMIC DNA]</scope>
    <source>
        <strain evidence="6">NZE10 / CBS 128990</strain>
    </source>
</reference>
<dbReference type="STRING" id="675120.N1PPS6"/>
<feature type="region of interest" description="Disordered" evidence="2">
    <location>
        <begin position="588"/>
        <end position="859"/>
    </location>
</feature>
<feature type="domain" description="SUZ" evidence="4">
    <location>
        <begin position="342"/>
        <end position="426"/>
    </location>
</feature>
<dbReference type="PROSITE" id="PS51061">
    <property type="entry name" value="R3H"/>
    <property type="match status" value="1"/>
</dbReference>
<dbReference type="GO" id="GO:0006012">
    <property type="term" value="P:galactose metabolic process"/>
    <property type="evidence" value="ECO:0007669"/>
    <property type="project" value="TreeGrafter"/>
</dbReference>
<reference evidence="6" key="1">
    <citation type="journal article" date="2012" name="PLoS Genet.">
        <title>The genomes of the fungal plant pathogens Cladosporium fulvum and Dothistroma septosporum reveal adaptation to different hosts and lifestyles but also signatures of common ancestry.</title>
        <authorList>
            <person name="de Wit P.J.G.M."/>
            <person name="van der Burgt A."/>
            <person name="Oekmen B."/>
            <person name="Stergiopoulos I."/>
            <person name="Abd-Elsalam K.A."/>
            <person name="Aerts A.L."/>
            <person name="Bahkali A.H."/>
            <person name="Beenen H.G."/>
            <person name="Chettri P."/>
            <person name="Cox M.P."/>
            <person name="Datema E."/>
            <person name="de Vries R.P."/>
            <person name="Dhillon B."/>
            <person name="Ganley A.R."/>
            <person name="Griffiths S.A."/>
            <person name="Guo Y."/>
            <person name="Hamelin R.C."/>
            <person name="Henrissat B."/>
            <person name="Kabir M.S."/>
            <person name="Jashni M.K."/>
            <person name="Kema G."/>
            <person name="Klaubauf S."/>
            <person name="Lapidus A."/>
            <person name="Levasseur A."/>
            <person name="Lindquist E."/>
            <person name="Mehrabi R."/>
            <person name="Ohm R.A."/>
            <person name="Owen T.J."/>
            <person name="Salamov A."/>
            <person name="Schwelm A."/>
            <person name="Schijlen E."/>
            <person name="Sun H."/>
            <person name="van den Burg H.A."/>
            <person name="van Ham R.C.H.J."/>
            <person name="Zhang S."/>
            <person name="Goodwin S.B."/>
            <person name="Grigoriev I.V."/>
            <person name="Collemare J."/>
            <person name="Bradshaw R.E."/>
        </authorList>
    </citation>
    <scope>NUCLEOTIDE SEQUENCE [LARGE SCALE GENOMIC DNA]</scope>
    <source>
        <strain evidence="6">NZE10 / CBS 128990</strain>
    </source>
</reference>
<feature type="compositionally biased region" description="Polar residues" evidence="2">
    <location>
        <begin position="473"/>
        <end position="483"/>
    </location>
</feature>
<feature type="compositionally biased region" description="Pro residues" evidence="2">
    <location>
        <begin position="735"/>
        <end position="757"/>
    </location>
</feature>
<dbReference type="SUPFAM" id="SSF82708">
    <property type="entry name" value="R3H domain"/>
    <property type="match status" value="1"/>
</dbReference>
<feature type="compositionally biased region" description="Polar residues" evidence="2">
    <location>
        <begin position="682"/>
        <end position="692"/>
    </location>
</feature>
<feature type="compositionally biased region" description="Polar residues" evidence="2">
    <location>
        <begin position="654"/>
        <end position="675"/>
    </location>
</feature>
<keyword evidence="6" id="KW-1185">Reference proteome</keyword>
<dbReference type="PROSITE" id="PS51673">
    <property type="entry name" value="SUZ"/>
    <property type="match status" value="1"/>
</dbReference>
<dbReference type="HOGENOM" id="CLU_018298_0_0_1"/>
<organism evidence="5 6">
    <name type="scientific">Dothistroma septosporum (strain NZE10 / CBS 128990)</name>
    <name type="common">Red band needle blight fungus</name>
    <name type="synonym">Mycosphaerella pini</name>
    <dbReference type="NCBI Taxonomy" id="675120"/>
    <lineage>
        <taxon>Eukaryota</taxon>
        <taxon>Fungi</taxon>
        <taxon>Dikarya</taxon>
        <taxon>Ascomycota</taxon>
        <taxon>Pezizomycotina</taxon>
        <taxon>Dothideomycetes</taxon>
        <taxon>Dothideomycetidae</taxon>
        <taxon>Mycosphaerellales</taxon>
        <taxon>Mycosphaerellaceae</taxon>
        <taxon>Dothistroma</taxon>
    </lineage>
</organism>
<dbReference type="SMART" id="SM00393">
    <property type="entry name" value="R3H"/>
    <property type="match status" value="1"/>
</dbReference>
<dbReference type="EMBL" id="KB446539">
    <property type="protein sequence ID" value="EME44429.1"/>
    <property type="molecule type" value="Genomic_DNA"/>
</dbReference>
<dbReference type="InterPro" id="IPR001374">
    <property type="entry name" value="R3H_dom"/>
</dbReference>
<dbReference type="PANTHER" id="PTHR15672:SF8">
    <property type="entry name" value="PROTEIN ENCORE"/>
    <property type="match status" value="1"/>
</dbReference>
<dbReference type="Pfam" id="PF01424">
    <property type="entry name" value="R3H"/>
    <property type="match status" value="1"/>
</dbReference>
<feature type="domain" description="R3H" evidence="3">
    <location>
        <begin position="278"/>
        <end position="341"/>
    </location>
</feature>
<dbReference type="eggNOG" id="KOG2953">
    <property type="taxonomic scope" value="Eukaryota"/>
</dbReference>
<dbReference type="Proteomes" id="UP000016933">
    <property type="component" value="Unassembled WGS sequence"/>
</dbReference>
<dbReference type="AlphaFoldDB" id="N1PPS6"/>
<evidence type="ECO:0008006" key="7">
    <source>
        <dbReference type="Google" id="ProtNLM"/>
    </source>
</evidence>